<evidence type="ECO:0000313" key="1">
    <source>
        <dbReference type="EMBL" id="RNA38889.1"/>
    </source>
</evidence>
<comment type="caution">
    <text evidence="1">The sequence shown here is derived from an EMBL/GenBank/DDBJ whole genome shotgun (WGS) entry which is preliminary data.</text>
</comment>
<dbReference type="Proteomes" id="UP000276133">
    <property type="component" value="Unassembled WGS sequence"/>
</dbReference>
<evidence type="ECO:0000313" key="2">
    <source>
        <dbReference type="Proteomes" id="UP000276133"/>
    </source>
</evidence>
<dbReference type="EMBL" id="REGN01000809">
    <property type="protein sequence ID" value="RNA38889.1"/>
    <property type="molecule type" value="Genomic_DNA"/>
</dbReference>
<accession>A0A3M7ST62</accession>
<reference evidence="1 2" key="1">
    <citation type="journal article" date="2018" name="Sci. Rep.">
        <title>Genomic signatures of local adaptation to the degree of environmental predictability in rotifers.</title>
        <authorList>
            <person name="Franch-Gras L."/>
            <person name="Hahn C."/>
            <person name="Garcia-Roger E.M."/>
            <person name="Carmona M.J."/>
            <person name="Serra M."/>
            <person name="Gomez A."/>
        </authorList>
    </citation>
    <scope>NUCLEOTIDE SEQUENCE [LARGE SCALE GENOMIC DNA]</scope>
    <source>
        <strain evidence="1">HYR1</strain>
    </source>
</reference>
<organism evidence="1 2">
    <name type="scientific">Brachionus plicatilis</name>
    <name type="common">Marine rotifer</name>
    <name type="synonym">Brachionus muelleri</name>
    <dbReference type="NCBI Taxonomy" id="10195"/>
    <lineage>
        <taxon>Eukaryota</taxon>
        <taxon>Metazoa</taxon>
        <taxon>Spiralia</taxon>
        <taxon>Gnathifera</taxon>
        <taxon>Rotifera</taxon>
        <taxon>Eurotatoria</taxon>
        <taxon>Monogononta</taxon>
        <taxon>Pseudotrocha</taxon>
        <taxon>Ploima</taxon>
        <taxon>Brachionidae</taxon>
        <taxon>Brachionus</taxon>
    </lineage>
</organism>
<name>A0A3M7ST62_BRAPC</name>
<proteinExistence type="predicted"/>
<protein>
    <submittedName>
        <fullName evidence="1">Uncharacterized protein</fullName>
    </submittedName>
</protein>
<dbReference type="AlphaFoldDB" id="A0A3M7ST62"/>
<keyword evidence="2" id="KW-1185">Reference proteome</keyword>
<gene>
    <name evidence="1" type="ORF">BpHYR1_032787</name>
</gene>
<sequence length="79" mass="9544">MIHSIRFLSRLGLFDWRLELVGYPLIVYQKIFCQKKVNQKFVSTKPKINYPNSGKQELVNQIRYFLNAFKFSFSRLHIF</sequence>